<feature type="compositionally biased region" description="Polar residues" evidence="2">
    <location>
        <begin position="298"/>
        <end position="310"/>
    </location>
</feature>
<feature type="region of interest" description="Disordered" evidence="2">
    <location>
        <begin position="570"/>
        <end position="652"/>
    </location>
</feature>
<sequence length="2526" mass="284084">MESSIRSRNITEPKLHSDWSTEKKHPYPLHGDYNSNEHVSAYIRSNRPKDQETSSLIQTKFREPVVSFREGDFLSSSQYKYDKHGDEQMSNFRHFAESVSEDPKDNVVYGRNLNSVPFPSSSRNPNTLGRNVIAAGITRTVLCNKPNPTLDHLTQQSPVISREVHNSHVKSILTQSLQKPLTTKRQRKKLEENSDGLAKLKETILKQKENRSPVSARSSSSNVQRQTTHPLADIPMRKIAAGPAAPTYLGFNAPEVRVLASDGKVWKADDLPKTMRIQSKPKTKSASFHAPSRRNESSKLTSRNTILNKSQSKKRTVRKIGKIQSEDASFKKSIITPASWKEGHRIASAILGSNQSRTKKTTTTDKAKVNSNAVTSERTSTSTSTQNTDMVHQDIDDDSASKKSEKEAPLGKKFYTTEAKAVLDDLFATSDVENDHVKSVEMEEKNERPKQKETKKIPPATAKDKDQEPRPPKSRHYDQTQVQLYMAKQKEDRRKKQAELRRHEKETNEKIARHLNELDKRQRETRKRKIKAGHNVHKNTSDETFTREAIEKAVPPKPERFEKRIAAFMERLEAEQHASSSDSSQDGDEPKQMTEVSPFLLKLEECLKESGGSNVASDRDKIATPREPEIATTGKLNSSLSKHGSLESSPRVNVDISRLSSHPISHQPYEDNLSKSSRIASLKAKSQFLQERIERESRQLLEKPVVTGPLIEELSLKVAERFGGYTNHANTSLQSSGSIVAAASPEHHHEDTSLPGYHGQQIYSSRYQDSEGSKSTPRSNVLDDFTSDHQRLMDDEIPKVPANDLDVSMEEIPPNDDRLSTDRSFSAILRDLHKSEFCGGSSVHDSLPDGPRHAPHSPRMCISSPKSSAYSMTDLQENHVSSKESGKSPWKQTHGDKYSVMNVFTQKYIKSMKNRKLLSKEKDKIPDQETSFVKPAYIGPDITQRNKDSAPLSFDPTLGEDLDGSTEVVGLLPRQPTAENTNFEQNSDDYQPHSAGFSRVNPASPVEDFPVPVHHSENDDHPALLSASPLLSNVISNKPSQLPGVSVEHHVSTAMESADYDSETTLSDRTDSSIGFHPLPKVKPDQYTSTRFSPAVLECKMALELNRYDAIDEQLKQLEGSEHTQGIAMAQQETVSLAEILKSRQLQHEYEMERLTLKAKEEAFEANQKMSALKAQASTQASSDGEPSKKMDYSDDQEFSYSSKQSSLSDREKQSPRYQYMGLKSPSQSTRDDSSRDYTSDTYSSFSKGQQRKKSSSSDYHSTPSIVSEQSITSVQPSEDDGSISENLPKESSLKEQEVSGKLKLDKIANSSTSISEEILSQTNEKDARNEQKVDGKAPKHQDVSRAHFDDTLTEDEIMELSQRAIIPSESYRRFQRRKSPLFTSSHFSLDHSDVSISSDDTGPNYAKGHPPTFDESKTKSISLFGDSEFSSFSRFMKDHVRQYMLEQEVRSQHQSAMLRLREKAIKEKTQAELAWLELKKRQVRNKGEDDKMPPLKKKKRAILLRLQVETEEIKKLRAANKAASQDRELMLLQQQDINRIMLSTQQIKEKLKGQDVNSGSEIPQKPALAHPVPSTATQSKSSVAAFELDELSESDLNLSNTTASRFMVKLKKAMGGLDDRRLTAREKALLKRKKEAERLLEWKRKLDKEEEKVFDIEQQALSAWNTKEHTKGKVAAKSSDKGDRQSSAAFSVAEDIAPGENEDSSSSRQTVSKLQDISTEDTLGDYHSQSFEATDNVNFKTSNTITQLPFHQTTPSVKPAKSSGSTPDATTPLISQTQPSATDPGRLKRRDSSEFWSDESFSQTQSETEQSDVECRVHALKEELKRRRLIADRLKKQKHKEHLRAQEASLKSQIEAYDAFIKTTQQEIYLGLDTSHGSLSPTVIAKPQIRSPRKSDKTQQTSRTLRSSATNIPSPDVSPRAGSQKSFPASASMKQRSDSESSGRSSRSLTFDEDRNSPEDATTPNGTSKSFLQTLPSRHHDKHSPSGENLPHARPNKLDIFSSKSKRNKHESNKQSAHISGDKPEVLHKTELNTASLSKAESSKEDYLDDTFEKDSIATEEEIGEQLSEIFSEKSDLSAPLLKLTNETHDEDKTPVASPLMSPDSAPSTPTPRQTIGLLLKDHEHEGIDICDGTTPRMQLLEESELPGAIHSPYINEKKTYEVISDHDKLTEQKHEAMVDEICSNILHDLIKESIRLVVNAQKSADALSSLPEQQMKPVEEVDQKQPRSPLHPKLTSSAKNLLQQMQHDSPAKELSADKSSQVTEALTSNILDDAIAMAFAVRKDRKEKWLKVDSPIKKALRDHESSDEVENIVRNTEEVEPVFTRPVSPVFGTSQESEEWFDDDFGLSDFQYKDKHDESKEGIHWPNKVESTEAVGKQIDKQLIKVKVPCKQSEIMTFVDKAFEHCYAKHNNEELLAEDEMPVDICDADGNAEDDNAGYHTEAFRRSVFDLVRDLLLAMYKVDVDMSRSMIWQKVKRKRTSGFFRSVPSTKEEALMVVRNEISRLYSFPTARKKGHLRHTMKWG</sequence>
<dbReference type="PANTHER" id="PTHR13958:SF3">
    <property type="entry name" value="CAP-GLY DOMAIN-CONTAINING PROTEIN-RELATED"/>
    <property type="match status" value="1"/>
</dbReference>
<feature type="region of interest" description="Disordered" evidence="2">
    <location>
        <begin position="1170"/>
        <end position="1300"/>
    </location>
</feature>
<feature type="region of interest" description="Disordered" evidence="2">
    <location>
        <begin position="2210"/>
        <end position="2236"/>
    </location>
</feature>
<evidence type="ECO:0000256" key="2">
    <source>
        <dbReference type="SAM" id="MobiDB-lite"/>
    </source>
</evidence>
<feature type="compositionally biased region" description="Basic and acidic residues" evidence="2">
    <location>
        <begin position="1324"/>
        <end position="1344"/>
    </location>
</feature>
<feature type="compositionally biased region" description="Polar residues" evidence="2">
    <location>
        <begin position="1899"/>
        <end position="1914"/>
    </location>
</feature>
<accession>A0ABP0F615</accession>
<feature type="compositionally biased region" description="Low complexity" evidence="2">
    <location>
        <begin position="375"/>
        <end position="388"/>
    </location>
</feature>
<feature type="compositionally biased region" description="Polar residues" evidence="2">
    <location>
        <begin position="1922"/>
        <end position="1935"/>
    </location>
</feature>
<proteinExistence type="predicted"/>
<gene>
    <name evidence="3" type="ORF">CVLEPA_LOCUS4762</name>
</gene>
<evidence type="ECO:0000313" key="4">
    <source>
        <dbReference type="Proteomes" id="UP001642483"/>
    </source>
</evidence>
<keyword evidence="1" id="KW-0175">Coiled coil</keyword>
<evidence type="ECO:0000313" key="3">
    <source>
        <dbReference type="EMBL" id="CAK8675149.1"/>
    </source>
</evidence>
<feature type="region of interest" description="Disordered" evidence="2">
    <location>
        <begin position="1553"/>
        <end position="1577"/>
    </location>
</feature>
<reference evidence="3 4" key="1">
    <citation type="submission" date="2024-02" db="EMBL/GenBank/DDBJ databases">
        <authorList>
            <person name="Daric V."/>
            <person name="Darras S."/>
        </authorList>
    </citation>
    <scope>NUCLEOTIDE SEQUENCE [LARGE SCALE GENOMIC DNA]</scope>
</reference>
<feature type="region of interest" description="Disordered" evidence="2">
    <location>
        <begin position="739"/>
        <end position="758"/>
    </location>
</feature>
<dbReference type="Proteomes" id="UP001642483">
    <property type="component" value="Unassembled WGS sequence"/>
</dbReference>
<feature type="compositionally biased region" description="Low complexity" evidence="2">
    <location>
        <begin position="212"/>
        <end position="223"/>
    </location>
</feature>
<keyword evidence="4" id="KW-1185">Reference proteome</keyword>
<feature type="compositionally biased region" description="Basic and acidic residues" evidence="2">
    <location>
        <begin position="617"/>
        <end position="629"/>
    </location>
</feature>
<feature type="compositionally biased region" description="Low complexity" evidence="2">
    <location>
        <begin position="1795"/>
        <end position="1809"/>
    </location>
</feature>
<evidence type="ECO:0008006" key="5">
    <source>
        <dbReference type="Google" id="ProtNLM"/>
    </source>
</evidence>
<feature type="compositionally biased region" description="Polar residues" evidence="2">
    <location>
        <begin position="1748"/>
        <end position="1782"/>
    </location>
</feature>
<feature type="compositionally biased region" description="Basic and acidic residues" evidence="2">
    <location>
        <begin position="198"/>
        <end position="211"/>
    </location>
</feature>
<comment type="caution">
    <text evidence="3">The sequence shown here is derived from an EMBL/GenBank/DDBJ whole genome shotgun (WGS) entry which is preliminary data.</text>
</comment>
<feature type="region of interest" description="Disordered" evidence="2">
    <location>
        <begin position="1316"/>
        <end position="1344"/>
    </location>
</feature>
<feature type="compositionally biased region" description="Polar residues" evidence="2">
    <location>
        <begin position="1199"/>
        <end position="1208"/>
    </location>
</feature>
<feature type="coiled-coil region" evidence="1">
    <location>
        <begin position="1633"/>
        <end position="1660"/>
    </location>
</feature>
<feature type="coiled-coil region" evidence="1">
    <location>
        <begin position="1467"/>
        <end position="1527"/>
    </location>
</feature>
<feature type="compositionally biased region" description="Basic and acidic residues" evidence="2">
    <location>
        <begin position="488"/>
        <end position="522"/>
    </location>
</feature>
<feature type="compositionally biased region" description="Polar residues" evidence="2">
    <location>
        <begin position="172"/>
        <end position="181"/>
    </location>
</feature>
<feature type="compositionally biased region" description="Low complexity" evidence="2">
    <location>
        <begin position="638"/>
        <end position="649"/>
    </location>
</feature>
<feature type="compositionally biased region" description="Polar residues" evidence="2">
    <location>
        <begin position="1705"/>
        <end position="1716"/>
    </location>
</feature>
<feature type="compositionally biased region" description="Basic and acidic residues" evidence="2">
    <location>
        <begin position="1230"/>
        <end position="1239"/>
    </location>
</feature>
<feature type="compositionally biased region" description="Polar residues" evidence="2">
    <location>
        <begin position="1259"/>
        <end position="1277"/>
    </location>
</feature>
<feature type="region of interest" description="Disordered" evidence="2">
    <location>
        <begin position="1875"/>
        <end position="2029"/>
    </location>
</feature>
<feature type="region of interest" description="Disordered" evidence="2">
    <location>
        <begin position="2091"/>
        <end position="2113"/>
    </location>
</feature>
<feature type="region of interest" description="Disordered" evidence="2">
    <location>
        <begin position="936"/>
        <end position="961"/>
    </location>
</feature>
<feature type="compositionally biased region" description="Basic and acidic residues" evidence="2">
    <location>
        <begin position="1288"/>
        <end position="1300"/>
    </location>
</feature>
<dbReference type="PANTHER" id="PTHR13958">
    <property type="entry name" value="CENTROSOME-ASSOCIATED PROTEIN 350"/>
    <property type="match status" value="1"/>
</dbReference>
<feature type="compositionally biased region" description="Polar residues" evidence="2">
    <location>
        <begin position="978"/>
        <end position="989"/>
    </location>
</feature>
<feature type="compositionally biased region" description="Polar residues" evidence="2">
    <location>
        <begin position="1960"/>
        <end position="1977"/>
    </location>
</feature>
<feature type="compositionally biased region" description="Polar residues" evidence="2">
    <location>
        <begin position="1176"/>
        <end position="1185"/>
    </location>
</feature>
<feature type="region of interest" description="Disordered" evidence="2">
    <location>
        <begin position="351"/>
        <end position="408"/>
    </location>
</feature>
<feature type="compositionally biased region" description="Basic and acidic residues" evidence="2">
    <location>
        <begin position="391"/>
        <end position="408"/>
    </location>
</feature>
<feature type="compositionally biased region" description="Basic residues" evidence="2">
    <location>
        <begin position="523"/>
        <end position="537"/>
    </location>
</feature>
<organism evidence="3 4">
    <name type="scientific">Clavelina lepadiformis</name>
    <name type="common">Light-bulb sea squirt</name>
    <name type="synonym">Ascidia lepadiformis</name>
    <dbReference type="NCBI Taxonomy" id="159417"/>
    <lineage>
        <taxon>Eukaryota</taxon>
        <taxon>Metazoa</taxon>
        <taxon>Chordata</taxon>
        <taxon>Tunicata</taxon>
        <taxon>Ascidiacea</taxon>
        <taxon>Aplousobranchia</taxon>
        <taxon>Clavelinidae</taxon>
        <taxon>Clavelina</taxon>
    </lineage>
</organism>
<feature type="compositionally biased region" description="Basic residues" evidence="2">
    <location>
        <begin position="311"/>
        <end position="320"/>
    </location>
</feature>
<feature type="region of interest" description="Disordered" evidence="2">
    <location>
        <begin position="439"/>
        <end position="544"/>
    </location>
</feature>
<feature type="region of interest" description="Disordered" evidence="2">
    <location>
        <begin position="276"/>
        <end position="320"/>
    </location>
</feature>
<feature type="region of interest" description="Disordered" evidence="2">
    <location>
        <begin position="1669"/>
        <end position="1716"/>
    </location>
</feature>
<name>A0ABP0F615_CLALP</name>
<dbReference type="EMBL" id="CAWYQH010000013">
    <property type="protein sequence ID" value="CAK8675149.1"/>
    <property type="molecule type" value="Genomic_DNA"/>
</dbReference>
<feature type="region of interest" description="Disordered" evidence="2">
    <location>
        <begin position="978"/>
        <end position="1004"/>
    </location>
</feature>
<dbReference type="InterPro" id="IPR028750">
    <property type="entry name" value="CEP350/CC187"/>
</dbReference>
<feature type="region of interest" description="Disordered" evidence="2">
    <location>
        <begin position="165"/>
        <end position="238"/>
    </location>
</feature>
<feature type="region of interest" description="Disordered" evidence="2">
    <location>
        <begin position="1"/>
        <end position="58"/>
    </location>
</feature>
<protein>
    <recommendedName>
        <fullName evidence="5">Centrosome-associated protein 350</fullName>
    </recommendedName>
</protein>
<evidence type="ECO:0000256" key="1">
    <source>
        <dbReference type="SAM" id="Coils"/>
    </source>
</evidence>
<feature type="compositionally biased region" description="Basic and acidic residues" evidence="2">
    <location>
        <begin position="9"/>
        <end position="25"/>
    </location>
</feature>
<feature type="region of interest" description="Disordered" evidence="2">
    <location>
        <begin position="1748"/>
        <end position="1814"/>
    </location>
</feature>
<feature type="compositionally biased region" description="Low complexity" evidence="2">
    <location>
        <begin position="1240"/>
        <end position="1249"/>
    </location>
</feature>
<feature type="compositionally biased region" description="Basic and acidic residues" evidence="2">
    <location>
        <begin position="439"/>
        <end position="478"/>
    </location>
</feature>